<dbReference type="AlphaFoldDB" id="A0A381P570"/>
<dbReference type="EMBL" id="UINC01000843">
    <property type="protein sequence ID" value="SUZ62030.1"/>
    <property type="molecule type" value="Genomic_DNA"/>
</dbReference>
<dbReference type="Gene3D" id="1.20.1290.10">
    <property type="entry name" value="AhpD-like"/>
    <property type="match status" value="2"/>
</dbReference>
<dbReference type="SUPFAM" id="SSF69118">
    <property type="entry name" value="AhpD-like"/>
    <property type="match status" value="2"/>
</dbReference>
<reference evidence="2" key="1">
    <citation type="submission" date="2018-05" db="EMBL/GenBank/DDBJ databases">
        <authorList>
            <person name="Lanie J.A."/>
            <person name="Ng W.-L."/>
            <person name="Kazmierczak K.M."/>
            <person name="Andrzejewski T.M."/>
            <person name="Davidsen T.M."/>
            <person name="Wayne K.J."/>
            <person name="Tettelin H."/>
            <person name="Glass J.I."/>
            <person name="Rusch D."/>
            <person name="Podicherti R."/>
            <person name="Tsui H.-C.T."/>
            <person name="Winkler M.E."/>
        </authorList>
    </citation>
    <scope>NUCLEOTIDE SEQUENCE</scope>
</reference>
<gene>
    <name evidence="2" type="ORF">METZ01_LOCUS14884</name>
</gene>
<dbReference type="Pfam" id="PF02627">
    <property type="entry name" value="CMD"/>
    <property type="match status" value="1"/>
</dbReference>
<dbReference type="GO" id="GO:0051920">
    <property type="term" value="F:peroxiredoxin activity"/>
    <property type="evidence" value="ECO:0007669"/>
    <property type="project" value="InterPro"/>
</dbReference>
<evidence type="ECO:0000259" key="1">
    <source>
        <dbReference type="Pfam" id="PF02627"/>
    </source>
</evidence>
<proteinExistence type="predicted"/>
<dbReference type="InterPro" id="IPR003779">
    <property type="entry name" value="CMD-like"/>
</dbReference>
<dbReference type="PANTHER" id="PTHR34846">
    <property type="entry name" value="4-CARBOXYMUCONOLACTONE DECARBOXYLASE FAMILY PROTEIN (AFU_ORTHOLOGUE AFUA_6G11590)"/>
    <property type="match status" value="1"/>
</dbReference>
<evidence type="ECO:0000313" key="2">
    <source>
        <dbReference type="EMBL" id="SUZ62030.1"/>
    </source>
</evidence>
<organism evidence="2">
    <name type="scientific">marine metagenome</name>
    <dbReference type="NCBI Taxonomy" id="408172"/>
    <lineage>
        <taxon>unclassified sequences</taxon>
        <taxon>metagenomes</taxon>
        <taxon>ecological metagenomes</taxon>
    </lineage>
</organism>
<name>A0A381P570_9ZZZZ</name>
<dbReference type="InterPro" id="IPR029032">
    <property type="entry name" value="AhpD-like"/>
</dbReference>
<protein>
    <recommendedName>
        <fullName evidence="1">Carboxymuconolactone decarboxylase-like domain-containing protein</fullName>
    </recommendedName>
</protein>
<sequence>MKRVLACLFLAQLVSPVEQLIAQSRPDAPGSRQPVRLTTPRIAPLPESQWTEQHRALVREYAPDGRVDNALSTLLHVPELAEAIMRFVSFLDQESALEPRHRSLLLLRTAWLTHSQYHWSMFAAAGREAGLTDAELRRVAVGPDADGWNDFDATHLRLADELYQNSYVSGQTWTTLGVRYNLLQMVEAVMNVNEFTLLSMMLNSMGTQPNDWTTDRLPTDVAYRVSTPEREPPLVNPRIAPLEGTGLRVSRTFNRHPQLSASRGGQGGFVLRGSPLTDHDRELLILRIGWNTQAEYEWAKHVGSVGRARDHGLEPRLIAEGPGANGWSPFSVTLLTLADELYRDAMVSDETWATITAEFDTRETIAALMTVSNYRLVSMSLNAFGVQILPTDERLPDVQ</sequence>
<accession>A0A381P570</accession>
<dbReference type="PANTHER" id="PTHR34846:SF5">
    <property type="entry name" value="CARBOXYMUCONOLACTONE DECARBOXYLASE-LIKE DOMAIN-CONTAINING PROTEIN"/>
    <property type="match status" value="1"/>
</dbReference>
<feature type="domain" description="Carboxymuconolactone decarboxylase-like" evidence="1">
    <location>
        <begin position="78"/>
        <end position="141"/>
    </location>
</feature>